<dbReference type="SUPFAM" id="SSF46785">
    <property type="entry name" value="Winged helix' DNA-binding domain"/>
    <property type="match status" value="1"/>
</dbReference>
<feature type="compositionally biased region" description="Basic residues" evidence="2">
    <location>
        <begin position="1"/>
        <end position="23"/>
    </location>
</feature>
<reference evidence="5" key="1">
    <citation type="journal article" date="2020" name="bioRxiv">
        <title>A rank-normalized archaeal taxonomy based on genome phylogeny resolves widespread incomplete and uneven classifications.</title>
        <authorList>
            <person name="Rinke C."/>
            <person name="Chuvochina M."/>
            <person name="Mussig A.J."/>
            <person name="Chaumeil P.-A."/>
            <person name="Waite D.W."/>
            <person name="Whitman W.B."/>
            <person name="Parks D.H."/>
            <person name="Hugenholtz P."/>
        </authorList>
    </citation>
    <scope>NUCLEOTIDE SEQUENCE [LARGE SCALE GENOMIC DNA]</scope>
</reference>
<reference evidence="4" key="2">
    <citation type="submission" date="2021-03" db="EMBL/GenBank/DDBJ databases">
        <authorList>
            <person name="Jaffe A."/>
        </authorList>
    </citation>
    <scope>NUCLEOTIDE SEQUENCE</scope>
    <source>
        <strain evidence="4">RIFCSPHIGHO2_01_FULL_GW2011_AR10_43_9</strain>
    </source>
</reference>
<evidence type="ECO:0000313" key="4">
    <source>
        <dbReference type="EMBL" id="MBS3059774.1"/>
    </source>
</evidence>
<feature type="compositionally biased region" description="Polar residues" evidence="2">
    <location>
        <begin position="31"/>
        <end position="41"/>
    </location>
</feature>
<dbReference type="Gene3D" id="1.10.10.10">
    <property type="entry name" value="Winged helix-like DNA-binding domain superfamily/Winged helix DNA-binding domain"/>
    <property type="match status" value="1"/>
</dbReference>
<protein>
    <submittedName>
        <fullName evidence="3">Uncharacterized protein</fullName>
    </submittedName>
</protein>
<feature type="coiled-coil region" evidence="1">
    <location>
        <begin position="152"/>
        <end position="181"/>
    </location>
</feature>
<gene>
    <name evidence="3" type="ORF">HA237_01195</name>
    <name evidence="4" type="ORF">J4224_05125</name>
</gene>
<accession>A0A7J4IUR7</accession>
<comment type="caution">
    <text evidence="3">The sequence shown here is derived from an EMBL/GenBank/DDBJ whole genome shotgun (WGS) entry which is preliminary data.</text>
</comment>
<name>A0A7J4IUR7_9ARCH</name>
<evidence type="ECO:0000256" key="1">
    <source>
        <dbReference type="SAM" id="Coils"/>
    </source>
</evidence>
<dbReference type="EMBL" id="DUFG01000006">
    <property type="protein sequence ID" value="HIH07965.1"/>
    <property type="molecule type" value="Genomic_DNA"/>
</dbReference>
<evidence type="ECO:0000313" key="5">
    <source>
        <dbReference type="Proteomes" id="UP000577419"/>
    </source>
</evidence>
<evidence type="ECO:0000256" key="2">
    <source>
        <dbReference type="SAM" id="MobiDB-lite"/>
    </source>
</evidence>
<dbReference type="InterPro" id="IPR036390">
    <property type="entry name" value="WH_DNA-bd_sf"/>
</dbReference>
<dbReference type="InterPro" id="IPR036388">
    <property type="entry name" value="WH-like_DNA-bd_sf"/>
</dbReference>
<reference evidence="4" key="3">
    <citation type="submission" date="2021-05" db="EMBL/GenBank/DDBJ databases">
        <title>Protein family content uncovers lineage relationships and bacterial pathway maintenance mechanisms in DPANN archaea.</title>
        <authorList>
            <person name="Castelle C.J."/>
            <person name="Meheust R."/>
            <person name="Jaffe A.L."/>
            <person name="Seitz K."/>
            <person name="Gong X."/>
            <person name="Baker B.J."/>
            <person name="Banfield J.F."/>
        </authorList>
    </citation>
    <scope>NUCLEOTIDE SEQUENCE</scope>
    <source>
        <strain evidence="4">RIFCSPHIGHO2_01_FULL_GW2011_AR10_43_9</strain>
    </source>
</reference>
<dbReference type="EMBL" id="JAGVWF010000077">
    <property type="protein sequence ID" value="MBS3059774.1"/>
    <property type="molecule type" value="Genomic_DNA"/>
</dbReference>
<dbReference type="Proteomes" id="UP000577419">
    <property type="component" value="Unassembled WGS sequence"/>
</dbReference>
<evidence type="ECO:0000313" key="3">
    <source>
        <dbReference type="EMBL" id="HIH07965.1"/>
    </source>
</evidence>
<sequence length="191" mass="22161">MVKKKVSKAKTKPRKSKRAKKAAKRLESTQEKPVQQASQITEHAGEESEGEIFRVRGFTESAKKVEQLKGVPVELKEHKIVTAFDQVYDLVKKTKRIKLGSIAKELGLSRKAVEDCTKILEDENLVEVEYPAIGDPLIEIVEYREWKKQHDLEEEETKKLGKEKEILRKQKEQELQKLKKKKWVPFIGKKK</sequence>
<dbReference type="Proteomes" id="UP000683213">
    <property type="component" value="Unassembled WGS sequence"/>
</dbReference>
<organism evidence="3 5">
    <name type="scientific">Candidatus Iainarchaeum sp</name>
    <dbReference type="NCBI Taxonomy" id="3101447"/>
    <lineage>
        <taxon>Archaea</taxon>
        <taxon>Candidatus Iainarchaeota</taxon>
        <taxon>Candidatus Iainarchaeia</taxon>
        <taxon>Candidatus Iainarchaeales</taxon>
        <taxon>Candidatus Iainarchaeaceae</taxon>
        <taxon>Candidatus Iainarchaeum</taxon>
    </lineage>
</organism>
<proteinExistence type="predicted"/>
<feature type="region of interest" description="Disordered" evidence="2">
    <location>
        <begin position="1"/>
        <end position="49"/>
    </location>
</feature>
<keyword evidence="1" id="KW-0175">Coiled coil</keyword>
<dbReference type="AlphaFoldDB" id="A0A7J4IUR7"/>